<reference evidence="5 6" key="1">
    <citation type="submission" date="2019-10" db="EMBL/GenBank/DDBJ databases">
        <title>Paraburkholderia sp. isolated from nodules of Mimosa pudica from Brazilian Atlantic Forest soils.</title>
        <authorList>
            <person name="Paulitsch F."/>
            <person name="Hungria M."/>
            <person name="Dall'Agnol R."/>
        </authorList>
    </citation>
    <scope>NUCLEOTIDE SEQUENCE [LARGE SCALE GENOMIC DNA]</scope>
    <source>
        <strain evidence="5 6">CNPSo 3157</strain>
    </source>
</reference>
<dbReference type="InterPro" id="IPR050411">
    <property type="entry name" value="AlphaKG_dependent_hydroxylases"/>
</dbReference>
<dbReference type="GO" id="GO:0016706">
    <property type="term" value="F:2-oxoglutarate-dependent dioxygenase activity"/>
    <property type="evidence" value="ECO:0007669"/>
    <property type="project" value="UniProtKB-ARBA"/>
</dbReference>
<name>A0A7X1TKY8_9BURK</name>
<keyword evidence="6" id="KW-1185">Reference proteome</keyword>
<keyword evidence="3" id="KW-0045">Antibiotic biosynthesis</keyword>
<gene>
    <name evidence="5" type="ORF">GCT13_42260</name>
</gene>
<dbReference type="PANTHER" id="PTHR10696">
    <property type="entry name" value="GAMMA-BUTYROBETAINE HYDROXYLASE-RELATED"/>
    <property type="match status" value="1"/>
</dbReference>
<organism evidence="5 6">
    <name type="scientific">Paraburkholderia franconis</name>
    <dbReference type="NCBI Taxonomy" id="2654983"/>
    <lineage>
        <taxon>Bacteria</taxon>
        <taxon>Pseudomonadati</taxon>
        <taxon>Pseudomonadota</taxon>
        <taxon>Betaproteobacteria</taxon>
        <taxon>Burkholderiales</taxon>
        <taxon>Burkholderiaceae</taxon>
        <taxon>Paraburkholderia</taxon>
    </lineage>
</organism>
<evidence type="ECO:0000256" key="2">
    <source>
        <dbReference type="ARBA" id="ARBA00023002"/>
    </source>
</evidence>
<comment type="caution">
    <text evidence="5">The sequence shown here is derived from an EMBL/GenBank/DDBJ whole genome shotgun (WGS) entry which is preliminary data.</text>
</comment>
<sequence length="380" mass="43213">METAPLNSSSRLSNRPTAWLAADAERETSWIQRLTAQEVDGFEVALAHARKLNRPLLDMTPDDFPLGDAARHALECAIATTQGRWGMCLLKGFPVDRWTEEETRLAYWGMSLHMGVARTQNRASEVLNDVRDVGSTYKTTNGRGYNTSASLDFHMDSSDVVGLLCRRTARSGGESKVVSSLAVYEEVMRRRPDLAQVLRGPFYYSYQGAQDPAQRPWYCCPIVGSEPEWFAMRLNRKNVIAAQRDFDDVPRLTAAQTEALDLLDELMPDPRFCFSMWLERGDLQLLNNYVTIHSRTSFEDHEDFDMKRHLLRLWLAVPGAQPLPSNWREYFSDVRAGAVRGGLRGSHRTSQFEAYEKRQAAYMSMPLSEWTPFEGEPQTA</sequence>
<dbReference type="AlphaFoldDB" id="A0A7X1TKY8"/>
<dbReference type="EMBL" id="WHNP01000097">
    <property type="protein sequence ID" value="MPW23217.1"/>
    <property type="molecule type" value="Genomic_DNA"/>
</dbReference>
<evidence type="ECO:0000256" key="1">
    <source>
        <dbReference type="ARBA" id="ARBA00001954"/>
    </source>
</evidence>
<dbReference type="InterPro" id="IPR042098">
    <property type="entry name" value="TauD-like_sf"/>
</dbReference>
<evidence type="ECO:0000313" key="5">
    <source>
        <dbReference type="EMBL" id="MPW23217.1"/>
    </source>
</evidence>
<dbReference type="Pfam" id="PF02668">
    <property type="entry name" value="TauD"/>
    <property type="match status" value="1"/>
</dbReference>
<dbReference type="GO" id="GO:0017000">
    <property type="term" value="P:antibiotic biosynthetic process"/>
    <property type="evidence" value="ECO:0007669"/>
    <property type="project" value="UniProtKB-KW"/>
</dbReference>
<evidence type="ECO:0000313" key="6">
    <source>
        <dbReference type="Proteomes" id="UP000484381"/>
    </source>
</evidence>
<keyword evidence="2" id="KW-0560">Oxidoreductase</keyword>
<dbReference type="Proteomes" id="UP000484381">
    <property type="component" value="Unassembled WGS sequence"/>
</dbReference>
<dbReference type="InterPro" id="IPR003819">
    <property type="entry name" value="TauD/TfdA-like"/>
</dbReference>
<accession>A0A7X1TKY8</accession>
<comment type="cofactor">
    <cofactor evidence="1">
        <name>Fe(2+)</name>
        <dbReference type="ChEBI" id="CHEBI:29033"/>
    </cofactor>
</comment>
<evidence type="ECO:0000256" key="3">
    <source>
        <dbReference type="ARBA" id="ARBA00023194"/>
    </source>
</evidence>
<feature type="domain" description="TauD/TfdA-like" evidence="4">
    <location>
        <begin position="83"/>
        <end position="314"/>
    </location>
</feature>
<dbReference type="Gene3D" id="3.60.130.10">
    <property type="entry name" value="Clavaminate synthase-like"/>
    <property type="match status" value="1"/>
</dbReference>
<dbReference type="PANTHER" id="PTHR10696:SF56">
    <property type="entry name" value="TAUD_TFDA-LIKE DOMAIN-CONTAINING PROTEIN"/>
    <property type="match status" value="1"/>
</dbReference>
<evidence type="ECO:0000259" key="4">
    <source>
        <dbReference type="Pfam" id="PF02668"/>
    </source>
</evidence>
<dbReference type="SUPFAM" id="SSF51197">
    <property type="entry name" value="Clavaminate synthase-like"/>
    <property type="match status" value="1"/>
</dbReference>
<protein>
    <recommendedName>
        <fullName evidence="4">TauD/TfdA-like domain-containing protein</fullName>
    </recommendedName>
</protein>
<proteinExistence type="predicted"/>